<dbReference type="EMBL" id="CM007901">
    <property type="protein sequence ID" value="OTG05239.1"/>
    <property type="molecule type" value="Genomic_DNA"/>
</dbReference>
<protein>
    <submittedName>
        <fullName evidence="1">Uncharacterized protein</fullName>
    </submittedName>
</protein>
<dbReference type="InParanoid" id="A0A251T343"/>
<evidence type="ECO:0000313" key="2">
    <source>
        <dbReference type="Proteomes" id="UP000215914"/>
    </source>
</evidence>
<dbReference type="AlphaFoldDB" id="A0A251T343"/>
<dbReference type="PANTHER" id="PTHR46366">
    <property type="entry name" value="PRO-APOPTOTIC SERINE PROTEASE NMA111"/>
    <property type="match status" value="1"/>
</dbReference>
<sequence>MKLLKLETLLDDSVGQNVELEFERSGTSLTVQLVAEDLHSITLSELGVARLCDVHFRSEPPMKADDHT</sequence>
<dbReference type="STRING" id="4232.A0A251T343"/>
<dbReference type="PANTHER" id="PTHR46366:SF4">
    <property type="entry name" value="PEPTIDASE S1C, PEPTIDASE S1, PA CLAN, PDZ-LIKE DOMAIN, PDZ SUPERFAMILY"/>
    <property type="match status" value="1"/>
</dbReference>
<accession>A0A251T343</accession>
<organism evidence="1 2">
    <name type="scientific">Helianthus annuus</name>
    <name type="common">Common sunflower</name>
    <dbReference type="NCBI Taxonomy" id="4232"/>
    <lineage>
        <taxon>Eukaryota</taxon>
        <taxon>Viridiplantae</taxon>
        <taxon>Streptophyta</taxon>
        <taxon>Embryophyta</taxon>
        <taxon>Tracheophyta</taxon>
        <taxon>Spermatophyta</taxon>
        <taxon>Magnoliopsida</taxon>
        <taxon>eudicotyledons</taxon>
        <taxon>Gunneridae</taxon>
        <taxon>Pentapetalae</taxon>
        <taxon>asterids</taxon>
        <taxon>campanulids</taxon>
        <taxon>Asterales</taxon>
        <taxon>Asteraceae</taxon>
        <taxon>Asteroideae</taxon>
        <taxon>Heliantheae alliance</taxon>
        <taxon>Heliantheae</taxon>
        <taxon>Helianthus</taxon>
    </lineage>
</organism>
<evidence type="ECO:0000313" key="1">
    <source>
        <dbReference type="EMBL" id="OTG05239.1"/>
    </source>
</evidence>
<name>A0A251T343_HELAN</name>
<keyword evidence="2" id="KW-1185">Reference proteome</keyword>
<reference evidence="2" key="1">
    <citation type="journal article" date="2017" name="Nature">
        <title>The sunflower genome provides insights into oil metabolism, flowering and Asterid evolution.</title>
        <authorList>
            <person name="Badouin H."/>
            <person name="Gouzy J."/>
            <person name="Grassa C.J."/>
            <person name="Murat F."/>
            <person name="Staton S.E."/>
            <person name="Cottret L."/>
            <person name="Lelandais-Briere C."/>
            <person name="Owens G.L."/>
            <person name="Carrere S."/>
            <person name="Mayjonade B."/>
            <person name="Legrand L."/>
            <person name="Gill N."/>
            <person name="Kane N.C."/>
            <person name="Bowers J.E."/>
            <person name="Hubner S."/>
            <person name="Bellec A."/>
            <person name="Berard A."/>
            <person name="Berges H."/>
            <person name="Blanchet N."/>
            <person name="Boniface M.C."/>
            <person name="Brunel D."/>
            <person name="Catrice O."/>
            <person name="Chaidir N."/>
            <person name="Claudel C."/>
            <person name="Donnadieu C."/>
            <person name="Faraut T."/>
            <person name="Fievet G."/>
            <person name="Helmstetter N."/>
            <person name="King M."/>
            <person name="Knapp S.J."/>
            <person name="Lai Z."/>
            <person name="Le Paslier M.C."/>
            <person name="Lippi Y."/>
            <person name="Lorenzon L."/>
            <person name="Mandel J.R."/>
            <person name="Marage G."/>
            <person name="Marchand G."/>
            <person name="Marquand E."/>
            <person name="Bret-Mestries E."/>
            <person name="Morien E."/>
            <person name="Nambeesan S."/>
            <person name="Nguyen T."/>
            <person name="Pegot-Espagnet P."/>
            <person name="Pouilly N."/>
            <person name="Raftis F."/>
            <person name="Sallet E."/>
            <person name="Schiex T."/>
            <person name="Thomas J."/>
            <person name="Vandecasteele C."/>
            <person name="Vares D."/>
            <person name="Vear F."/>
            <person name="Vautrin S."/>
            <person name="Crespi M."/>
            <person name="Mangin B."/>
            <person name="Burke J.M."/>
            <person name="Salse J."/>
            <person name="Munos S."/>
            <person name="Vincourt P."/>
            <person name="Rieseberg L.H."/>
            <person name="Langlade N.B."/>
        </authorList>
    </citation>
    <scope>NUCLEOTIDE SEQUENCE [LARGE SCALE GENOMIC DNA]</scope>
    <source>
        <strain evidence="2">cv. SF193</strain>
    </source>
</reference>
<proteinExistence type="predicted"/>
<gene>
    <name evidence="1" type="ORF">HannXRQ_Chr12g0371351</name>
</gene>
<dbReference type="Proteomes" id="UP000215914">
    <property type="component" value="Chromosome 12"/>
</dbReference>